<evidence type="ECO:0000313" key="2">
    <source>
        <dbReference type="Proteomes" id="UP000571701"/>
    </source>
</evidence>
<sequence length="166" mass="18865">MWAGIFFSISLLPKVLAESISSYPPGWEYWPEVKETMIYPAASELPSNISLFSQESLRAYNWVNQSQGTVVTIRVHPDKMNQYLTHGPYSDGPTIVAVSEDAQMIWVTEHLGGEAIFGSYNTKGQDISHTHQTLKPEYCDRCHVSYQEFCPHGVCSDFDEHFTNIR</sequence>
<dbReference type="AlphaFoldDB" id="A0A7W2ITS4"/>
<proteinExistence type="predicted"/>
<reference evidence="1 2" key="1">
    <citation type="submission" date="2020-07" db="EMBL/GenBank/DDBJ databases">
        <title>Vibrio marinisediminis sp. nov., isolated from marine sediment.</title>
        <authorList>
            <person name="Ji X."/>
        </authorList>
    </citation>
    <scope>NUCLEOTIDE SEQUENCE [LARGE SCALE GENOMIC DNA]</scope>
    <source>
        <strain evidence="1 2">404</strain>
    </source>
</reference>
<dbReference type="Proteomes" id="UP000571701">
    <property type="component" value="Unassembled WGS sequence"/>
</dbReference>
<accession>A0A7W2ITS4</accession>
<name>A0A7W2ITS4_9VIBR</name>
<dbReference type="EMBL" id="JACFYF010000004">
    <property type="protein sequence ID" value="MBA5762639.1"/>
    <property type="molecule type" value="Genomic_DNA"/>
</dbReference>
<organism evidence="1 2">
    <name type="scientific">Vibrio marinisediminis</name>
    <dbReference type="NCBI Taxonomy" id="2758441"/>
    <lineage>
        <taxon>Bacteria</taxon>
        <taxon>Pseudomonadati</taxon>
        <taxon>Pseudomonadota</taxon>
        <taxon>Gammaproteobacteria</taxon>
        <taxon>Vibrionales</taxon>
        <taxon>Vibrionaceae</taxon>
        <taxon>Vibrio</taxon>
    </lineage>
</organism>
<gene>
    <name evidence="1" type="ORF">H2O73_09825</name>
</gene>
<keyword evidence="2" id="KW-1185">Reference proteome</keyword>
<comment type="caution">
    <text evidence="1">The sequence shown here is derived from an EMBL/GenBank/DDBJ whole genome shotgun (WGS) entry which is preliminary data.</text>
</comment>
<protein>
    <recommendedName>
        <fullName evidence="3">Cytochrome P460 domain-containing protein</fullName>
    </recommendedName>
</protein>
<evidence type="ECO:0008006" key="3">
    <source>
        <dbReference type="Google" id="ProtNLM"/>
    </source>
</evidence>
<evidence type="ECO:0000313" key="1">
    <source>
        <dbReference type="EMBL" id="MBA5762639.1"/>
    </source>
</evidence>